<protein>
    <submittedName>
        <fullName evidence="1">Uncharacterized protein</fullName>
    </submittedName>
</protein>
<accession>A0A2I0HG34</accession>
<proteinExistence type="predicted"/>
<name>A0A2I0HG34_PUNGR</name>
<sequence length="28" mass="2971">FRKTEAHLRAALSIASDLGFSVAPTPSQ</sequence>
<reference evidence="1 2" key="1">
    <citation type="submission" date="2017-11" db="EMBL/GenBank/DDBJ databases">
        <title>De-novo sequencing of pomegranate (Punica granatum L.) genome.</title>
        <authorList>
            <person name="Akparov Z."/>
            <person name="Amiraslanov A."/>
            <person name="Hajiyeva S."/>
            <person name="Abbasov M."/>
            <person name="Kaur K."/>
            <person name="Hamwieh A."/>
            <person name="Solovyev V."/>
            <person name="Salamov A."/>
            <person name="Braich B."/>
            <person name="Kosarev P."/>
            <person name="Mahmoud A."/>
            <person name="Hajiyev E."/>
            <person name="Babayeva S."/>
            <person name="Izzatullayeva V."/>
            <person name="Mammadov A."/>
            <person name="Mammadov A."/>
            <person name="Sharifova S."/>
            <person name="Ojaghi J."/>
            <person name="Eynullazada K."/>
            <person name="Bayramov B."/>
            <person name="Abdulazimova A."/>
            <person name="Shahmuradov I."/>
        </authorList>
    </citation>
    <scope>NUCLEOTIDE SEQUENCE [LARGE SCALE GENOMIC DNA]</scope>
    <source>
        <strain evidence="2">cv. AG2017</strain>
        <tissue evidence="1">Leaf</tissue>
    </source>
</reference>
<dbReference type="AlphaFoldDB" id="A0A2I0HG34"/>
<feature type="non-terminal residue" evidence="1">
    <location>
        <position position="28"/>
    </location>
</feature>
<feature type="non-terminal residue" evidence="1">
    <location>
        <position position="1"/>
    </location>
</feature>
<keyword evidence="2" id="KW-1185">Reference proteome</keyword>
<comment type="caution">
    <text evidence="1">The sequence shown here is derived from an EMBL/GenBank/DDBJ whole genome shotgun (WGS) entry which is preliminary data.</text>
</comment>
<evidence type="ECO:0000313" key="2">
    <source>
        <dbReference type="Proteomes" id="UP000233551"/>
    </source>
</evidence>
<evidence type="ECO:0000313" key="1">
    <source>
        <dbReference type="EMBL" id="PKI26349.1"/>
    </source>
</evidence>
<dbReference type="Proteomes" id="UP000233551">
    <property type="component" value="Unassembled WGS sequence"/>
</dbReference>
<gene>
    <name evidence="1" type="ORF">CRG98_048962</name>
</gene>
<organism evidence="1 2">
    <name type="scientific">Punica granatum</name>
    <name type="common">Pomegranate</name>
    <dbReference type="NCBI Taxonomy" id="22663"/>
    <lineage>
        <taxon>Eukaryota</taxon>
        <taxon>Viridiplantae</taxon>
        <taxon>Streptophyta</taxon>
        <taxon>Embryophyta</taxon>
        <taxon>Tracheophyta</taxon>
        <taxon>Spermatophyta</taxon>
        <taxon>Magnoliopsida</taxon>
        <taxon>eudicotyledons</taxon>
        <taxon>Gunneridae</taxon>
        <taxon>Pentapetalae</taxon>
        <taxon>rosids</taxon>
        <taxon>malvids</taxon>
        <taxon>Myrtales</taxon>
        <taxon>Lythraceae</taxon>
        <taxon>Punica</taxon>
    </lineage>
</organism>
<dbReference type="EMBL" id="PGOL01031323">
    <property type="protein sequence ID" value="PKI26349.1"/>
    <property type="molecule type" value="Genomic_DNA"/>
</dbReference>